<dbReference type="EMBL" id="MGAC01000007">
    <property type="protein sequence ID" value="OGK38578.1"/>
    <property type="molecule type" value="Genomic_DNA"/>
</dbReference>
<dbReference type="SUPFAM" id="SSF89447">
    <property type="entry name" value="AbrB/MazE/MraZ-like"/>
    <property type="match status" value="1"/>
</dbReference>
<reference evidence="2 3" key="1">
    <citation type="journal article" date="2016" name="Nat. Commun.">
        <title>Thousands of microbial genomes shed light on interconnected biogeochemical processes in an aquifer system.</title>
        <authorList>
            <person name="Anantharaman K."/>
            <person name="Brown C.T."/>
            <person name="Hug L.A."/>
            <person name="Sharon I."/>
            <person name="Castelle C.J."/>
            <person name="Probst A.J."/>
            <person name="Thomas B.C."/>
            <person name="Singh A."/>
            <person name="Wilkins M.J."/>
            <person name="Karaoz U."/>
            <person name="Brodie E.L."/>
            <person name="Williams K.H."/>
            <person name="Hubbard S.S."/>
            <person name="Banfield J.F."/>
        </authorList>
    </citation>
    <scope>NUCLEOTIDE SEQUENCE [LARGE SCALE GENOMIC DNA]</scope>
</reference>
<proteinExistence type="predicted"/>
<protein>
    <recommendedName>
        <fullName evidence="1">SpoVT-AbrB domain-containing protein</fullName>
    </recommendedName>
</protein>
<organism evidence="2 3">
    <name type="scientific">Candidatus Roizmanbacteria bacterium RIFCSPHIGHO2_12_FULL_41_11</name>
    <dbReference type="NCBI Taxonomy" id="1802052"/>
    <lineage>
        <taxon>Bacteria</taxon>
        <taxon>Candidatus Roizmaniibacteriota</taxon>
    </lineage>
</organism>
<comment type="caution">
    <text evidence="2">The sequence shown here is derived from an EMBL/GenBank/DDBJ whole genome shotgun (WGS) entry which is preliminary data.</text>
</comment>
<accession>A0A1F7I5E0</accession>
<dbReference type="InterPro" id="IPR007159">
    <property type="entry name" value="SpoVT-AbrB_dom"/>
</dbReference>
<sequence length="75" mass="8290">MYQQTTITPNFQVHLPVAIRKKAGITSHGRALIRVEQEKIIIEKIPPGFLALGGAFSVKKPIAAEKIRDKIDLSP</sequence>
<dbReference type="Gene3D" id="2.10.260.10">
    <property type="match status" value="1"/>
</dbReference>
<evidence type="ECO:0000313" key="3">
    <source>
        <dbReference type="Proteomes" id="UP000176803"/>
    </source>
</evidence>
<name>A0A1F7I5E0_9BACT</name>
<gene>
    <name evidence="2" type="ORF">A3F03_00475</name>
</gene>
<feature type="domain" description="SpoVT-AbrB" evidence="1">
    <location>
        <begin position="5"/>
        <end position="50"/>
    </location>
</feature>
<dbReference type="Proteomes" id="UP000176803">
    <property type="component" value="Unassembled WGS sequence"/>
</dbReference>
<dbReference type="SMART" id="SM00966">
    <property type="entry name" value="SpoVT_AbrB"/>
    <property type="match status" value="1"/>
</dbReference>
<evidence type="ECO:0000313" key="2">
    <source>
        <dbReference type="EMBL" id="OGK38578.1"/>
    </source>
</evidence>
<dbReference type="InterPro" id="IPR037914">
    <property type="entry name" value="SpoVT-AbrB_sf"/>
</dbReference>
<evidence type="ECO:0000259" key="1">
    <source>
        <dbReference type="SMART" id="SM00966"/>
    </source>
</evidence>
<dbReference type="AlphaFoldDB" id="A0A1F7I5E0"/>
<dbReference type="GO" id="GO:0003677">
    <property type="term" value="F:DNA binding"/>
    <property type="evidence" value="ECO:0007669"/>
    <property type="project" value="InterPro"/>
</dbReference>